<organism evidence="1 2">
    <name type="scientific">Escovopsis weberi</name>
    <dbReference type="NCBI Taxonomy" id="150374"/>
    <lineage>
        <taxon>Eukaryota</taxon>
        <taxon>Fungi</taxon>
        <taxon>Dikarya</taxon>
        <taxon>Ascomycota</taxon>
        <taxon>Pezizomycotina</taxon>
        <taxon>Sordariomycetes</taxon>
        <taxon>Hypocreomycetidae</taxon>
        <taxon>Hypocreales</taxon>
        <taxon>Hypocreaceae</taxon>
        <taxon>Escovopsis</taxon>
    </lineage>
</organism>
<name>A0A0M9VW85_ESCWE</name>
<dbReference type="AlphaFoldDB" id="A0A0M9VW85"/>
<keyword evidence="2" id="KW-1185">Reference proteome</keyword>
<dbReference type="EMBL" id="LGSR01000006">
    <property type="protein sequence ID" value="KOS21792.1"/>
    <property type="molecule type" value="Genomic_DNA"/>
</dbReference>
<dbReference type="STRING" id="150374.A0A0M9VW85"/>
<evidence type="ECO:0000313" key="1">
    <source>
        <dbReference type="EMBL" id="KOS21792.1"/>
    </source>
</evidence>
<protein>
    <submittedName>
        <fullName evidence="1">Uncharacterized protein</fullName>
    </submittedName>
</protein>
<sequence length="448" mass="50455">MGGSAFASGDDPLYTPRMPADVYETVRDRCLATLLHLYHCAASPIDGPGKADHGDIDILLALPKTASTPSSNDDEIGRIAKALGAERVISLRGNGCAANLAIPWPHELDLYRSHNEKCPPQASDPPCCCDQSPEPSARHASGQAAGHAARHIQVDVRVCASLEQWHWALFSHAHGDLHNILGTMLRPLGLTVSEAGLCLRIPEIEEHDRKRARVLLSHEPAEVLAFLGLPPGDDTCWDGPFESLRAMYEYAARCRFMHAPARGETGEGRQGQGQGLELKANDRRRMASRPAFRKWVEEFLPECREQGRFIELRVTREQVRQEAFALFHVDEEYRRRRDEFLVERQRDHIWNHTIKDNVPKKKNPSPADSLYRSCLVKALKRIILEDDASYNVLPGESLRDARGWFLMDKVLEFVLNRQSEVGVAAMERYHVRSAERMREKANRSQASV</sequence>
<dbReference type="OrthoDB" id="4708870at2759"/>
<accession>A0A0M9VW85</accession>
<dbReference type="Proteomes" id="UP000053831">
    <property type="component" value="Unassembled WGS sequence"/>
</dbReference>
<proteinExistence type="predicted"/>
<reference evidence="1 2" key="1">
    <citation type="submission" date="2015-07" db="EMBL/GenBank/DDBJ databases">
        <title>The genome of the fungus Escovopsis weberi, a specialized disease agent of ant agriculture.</title>
        <authorList>
            <person name="de Man T.J."/>
            <person name="Stajich J.E."/>
            <person name="Kubicek C.P."/>
            <person name="Chenthamara K."/>
            <person name="Atanasova L."/>
            <person name="Druzhinina I.S."/>
            <person name="Birnbaum S."/>
            <person name="Barribeau S.M."/>
            <person name="Teiling C."/>
            <person name="Suen G."/>
            <person name="Currie C."/>
            <person name="Gerardo N.M."/>
        </authorList>
    </citation>
    <scope>NUCLEOTIDE SEQUENCE [LARGE SCALE GENOMIC DNA]</scope>
</reference>
<gene>
    <name evidence="1" type="ORF">ESCO_002013</name>
</gene>
<comment type="caution">
    <text evidence="1">The sequence shown here is derived from an EMBL/GenBank/DDBJ whole genome shotgun (WGS) entry which is preliminary data.</text>
</comment>
<evidence type="ECO:0000313" key="2">
    <source>
        <dbReference type="Proteomes" id="UP000053831"/>
    </source>
</evidence>